<feature type="domain" description="Recombinase" evidence="2">
    <location>
        <begin position="118"/>
        <end position="266"/>
    </location>
</feature>
<evidence type="ECO:0000313" key="4">
    <source>
        <dbReference type="Proteomes" id="UP000193870"/>
    </source>
</evidence>
<reference evidence="3 4" key="1">
    <citation type="submission" date="2017-03" db="EMBL/GenBank/DDBJ databases">
        <authorList>
            <person name="Afonso C.L."/>
            <person name="Miller P.J."/>
            <person name="Scott M.A."/>
            <person name="Spackman E."/>
            <person name="Goraichik I."/>
            <person name="Dimitrov K.M."/>
            <person name="Suarez D.L."/>
            <person name="Swayne D.E."/>
        </authorList>
    </citation>
    <scope>NUCLEOTIDE SEQUENCE [LARGE SCALE GENOMIC DNA]</scope>
    <source>
        <strain evidence="3 4">CECT 7066</strain>
    </source>
</reference>
<dbReference type="GO" id="GO:0003677">
    <property type="term" value="F:DNA binding"/>
    <property type="evidence" value="ECO:0007669"/>
    <property type="project" value="InterPro"/>
</dbReference>
<accession>A0A1Y5TQ60</accession>
<dbReference type="InterPro" id="IPR036162">
    <property type="entry name" value="Resolvase-like_N_sf"/>
</dbReference>
<organism evidence="3 4">
    <name type="scientific">Palleronia marisminoris</name>
    <dbReference type="NCBI Taxonomy" id="315423"/>
    <lineage>
        <taxon>Bacteria</taxon>
        <taxon>Pseudomonadati</taxon>
        <taxon>Pseudomonadota</taxon>
        <taxon>Alphaproteobacteria</taxon>
        <taxon>Rhodobacterales</taxon>
        <taxon>Roseobacteraceae</taxon>
        <taxon>Palleronia</taxon>
    </lineage>
</organism>
<protein>
    <submittedName>
        <fullName evidence="3">Recombinase</fullName>
    </submittedName>
</protein>
<dbReference type="AlphaFoldDB" id="A0A1Y5TQ60"/>
<gene>
    <name evidence="3" type="ORF">PAM7066_03515</name>
</gene>
<dbReference type="Pfam" id="PF07508">
    <property type="entry name" value="Recombinase"/>
    <property type="match status" value="1"/>
</dbReference>
<dbReference type="RefSeq" id="WP_085855472.1">
    <property type="nucleotide sequence ID" value="NZ_FWFV01000016.1"/>
</dbReference>
<evidence type="ECO:0000313" key="3">
    <source>
        <dbReference type="EMBL" id="SLN69514.1"/>
    </source>
</evidence>
<dbReference type="Gene3D" id="3.90.1750.20">
    <property type="entry name" value="Putative Large Serine Recombinase, Chain B, Domain 2"/>
    <property type="match status" value="1"/>
</dbReference>
<dbReference type="EMBL" id="FWFV01000016">
    <property type="protein sequence ID" value="SLN69514.1"/>
    <property type="molecule type" value="Genomic_DNA"/>
</dbReference>
<evidence type="ECO:0000259" key="2">
    <source>
        <dbReference type="PROSITE" id="PS51737"/>
    </source>
</evidence>
<name>A0A1Y5TQ60_9RHOB</name>
<dbReference type="InterPro" id="IPR011109">
    <property type="entry name" value="DNA_bind_recombinase_dom"/>
</dbReference>
<dbReference type="InterPro" id="IPR050639">
    <property type="entry name" value="SSR_resolvase"/>
</dbReference>
<dbReference type="InterPro" id="IPR025827">
    <property type="entry name" value="Zn_ribbon_recom_dom"/>
</dbReference>
<dbReference type="STRING" id="315423.SAMN04488020_11714"/>
<dbReference type="PANTHER" id="PTHR30461:SF23">
    <property type="entry name" value="DNA RECOMBINASE-RELATED"/>
    <property type="match status" value="1"/>
</dbReference>
<dbReference type="Gene3D" id="3.40.50.1390">
    <property type="entry name" value="Resolvase, N-terminal catalytic domain"/>
    <property type="match status" value="1"/>
</dbReference>
<dbReference type="InterPro" id="IPR038109">
    <property type="entry name" value="DNA_bind_recomb_sf"/>
</dbReference>
<dbReference type="SUPFAM" id="SSF53041">
    <property type="entry name" value="Resolvase-like"/>
    <property type="match status" value="1"/>
</dbReference>
<dbReference type="GO" id="GO:0000150">
    <property type="term" value="F:DNA strand exchange activity"/>
    <property type="evidence" value="ECO:0007669"/>
    <property type="project" value="InterPro"/>
</dbReference>
<dbReference type="PROSITE" id="PS51737">
    <property type="entry name" value="RECOMBINASE_DNA_BIND"/>
    <property type="match status" value="1"/>
</dbReference>
<sequence length="573" mass="63792">MDHRRAVLRSAISGTASHDRADFLRLSEALSSQTRGFDVVLAESLDRISRDPEHLARFNKLATHAKVDIHTVDRGKADTMSIHMSSLLSSMFLEKLSTNVHRGIEGQVLRGLNGGGRIYGYKPGTDDRGAPVKGALDIDDVEAAVVRRVFREYAAGRLPIRIASDLNDDGFPSPSVGSKRKSSGHWKQNTINGNRERGTGLLNNELYVGRRIWNRLCYRKDPLTEKKRSTLNPESAWQVVEVPELRIVDQDLWNEVKARQASQTKRRAKVETTDRNRLSSGQALRRRKYLLSGLLHCGLCGSRMTVAGAGKYKTYYCADAKEKGPSVCTGFRGLRDSVALPLVLSGLREDLMKPEAYETFRNRFHKRLRDSQGAAEDKLRLHDARVMELETGRRNLIILAKQGLGSQSLVDELNQIDADLARMAASRGEIVPSDVELPEGLPELYREMVGNLAATLSEEAMAGRAADELHELVDRIVVDWDAEANAHRLTIEDNLLAMLRKSAPSKLDAASGSIFAEVGCGSPQPPLPTLSQMRCLSARRCSKDANRFVQVDPDLQHRRGTWSNHHRLGDEAR</sequence>
<dbReference type="Pfam" id="PF00239">
    <property type="entry name" value="Resolvase"/>
    <property type="match status" value="1"/>
</dbReference>
<dbReference type="InterPro" id="IPR006119">
    <property type="entry name" value="Resolv_N"/>
</dbReference>
<feature type="region of interest" description="Disordered" evidence="1">
    <location>
        <begin position="169"/>
        <end position="197"/>
    </location>
</feature>
<proteinExistence type="predicted"/>
<dbReference type="PANTHER" id="PTHR30461">
    <property type="entry name" value="DNA-INVERTASE FROM LAMBDOID PROPHAGE"/>
    <property type="match status" value="1"/>
</dbReference>
<dbReference type="Pfam" id="PF13408">
    <property type="entry name" value="Zn_ribbon_recom"/>
    <property type="match status" value="1"/>
</dbReference>
<dbReference type="Proteomes" id="UP000193870">
    <property type="component" value="Unassembled WGS sequence"/>
</dbReference>
<keyword evidence="4" id="KW-1185">Reference proteome</keyword>
<evidence type="ECO:0000256" key="1">
    <source>
        <dbReference type="SAM" id="MobiDB-lite"/>
    </source>
</evidence>
<dbReference type="CDD" id="cd00338">
    <property type="entry name" value="Ser_Recombinase"/>
    <property type="match status" value="1"/>
</dbReference>